<keyword evidence="5" id="KW-0539">Nucleus</keyword>
<dbReference type="CDD" id="cd22920">
    <property type="entry name" value="HFD_CENP-T"/>
    <property type="match status" value="1"/>
</dbReference>
<comment type="similarity">
    <text evidence="3">Belongs to the CENP-T/CNN1 family.</text>
</comment>
<feature type="region of interest" description="Disordered" evidence="6">
    <location>
        <begin position="40"/>
        <end position="114"/>
    </location>
</feature>
<feature type="domain" description="CENP-T/Histone H4 histone fold" evidence="7">
    <location>
        <begin position="403"/>
        <end position="494"/>
    </location>
</feature>
<evidence type="ECO:0000256" key="5">
    <source>
        <dbReference type="ARBA" id="ARBA00023242"/>
    </source>
</evidence>
<accession>A0A1D8N5G3</accession>
<dbReference type="GeneID" id="2906481"/>
<dbReference type="Proteomes" id="UP000182444">
    <property type="component" value="Chromosome 1A"/>
</dbReference>
<feature type="region of interest" description="Disordered" evidence="6">
    <location>
        <begin position="339"/>
        <end position="399"/>
    </location>
</feature>
<feature type="compositionally biased region" description="Acidic residues" evidence="6">
    <location>
        <begin position="293"/>
        <end position="304"/>
    </location>
</feature>
<name>A0A1D8N5G3_YARLL</name>
<reference evidence="8 9" key="1">
    <citation type="journal article" date="2016" name="PLoS ONE">
        <title>Sequence Assembly of Yarrowia lipolytica Strain W29/CLIB89 Shows Transposable Element Diversity.</title>
        <authorList>
            <person name="Magnan C."/>
            <person name="Yu J."/>
            <person name="Chang I."/>
            <person name="Jahn E."/>
            <person name="Kanomata Y."/>
            <person name="Wu J."/>
            <person name="Zeller M."/>
            <person name="Oakes M."/>
            <person name="Baldi P."/>
            <person name="Sandmeyer S."/>
        </authorList>
    </citation>
    <scope>NUCLEOTIDE SEQUENCE [LARGE SCALE GENOMIC DNA]</scope>
    <source>
        <strain evidence="9">CLIB89(W29)</strain>
    </source>
</reference>
<dbReference type="GO" id="GO:0046982">
    <property type="term" value="F:protein heterodimerization activity"/>
    <property type="evidence" value="ECO:0007669"/>
    <property type="project" value="InterPro"/>
</dbReference>
<dbReference type="InterPro" id="IPR028255">
    <property type="entry name" value="CENP-T"/>
</dbReference>
<feature type="region of interest" description="Disordered" evidence="6">
    <location>
        <begin position="283"/>
        <end position="324"/>
    </location>
</feature>
<dbReference type="GO" id="GO:0003677">
    <property type="term" value="F:DNA binding"/>
    <property type="evidence" value="ECO:0007669"/>
    <property type="project" value="InterPro"/>
</dbReference>
<dbReference type="GO" id="GO:0007059">
    <property type="term" value="P:chromosome segregation"/>
    <property type="evidence" value="ECO:0007669"/>
    <property type="project" value="TreeGrafter"/>
</dbReference>
<comment type="subcellular location">
    <subcellularLocation>
        <location evidence="2">Chromosome</location>
    </subcellularLocation>
    <subcellularLocation>
        <location evidence="1">Nucleus</location>
    </subcellularLocation>
</comment>
<dbReference type="VEuPathDB" id="FungiDB:YALI1_A20131g"/>
<dbReference type="KEGG" id="yli:2906481"/>
<feature type="compositionally biased region" description="Basic residues" evidence="6">
    <location>
        <begin position="384"/>
        <end position="393"/>
    </location>
</feature>
<feature type="compositionally biased region" description="Acidic residues" evidence="6">
    <location>
        <begin position="511"/>
        <end position="522"/>
    </location>
</feature>
<sequence length="530" mass="58584">MFFDSPPLSSLLLSHQIKFHQSNHCETRCCDLYSQDMDQPVKTPLRRGSSPSGPNSSVKRQRLNHETPNKTPNRLPNTPNQMMVAATPRTNRVKQRLAQAAATPRRVREDTGRQMTPRDILRALSRVMVREKQAIDEEDRIAGSGSKERETEESQDASPTSARSRLSGRLSERLSGRLSDATGMMGQLSMGSPTPDGAVGVGDVSMMSARSVELHRRVSVMSRLSNATRISDIFHTTNGAEEEVDGGQTPISLTPFKQGEMLPEMDLEFGEEIGNDMAASSDEDFGGAVMDYDGPEDEGGEENNEPVSDAEAPFSPPPEGFVSDDVVGDVVDEVVDEEMALSQPVETMPDVNIELDSPEEDPVPQDDPILFSDEEVPTQPTKKPAARRPRRKRATADLPPSILPRPFLKSLVASITGDNVDKSVIEELVTSSEMFFDQAADDLAAYTDHCKRKTVEPKDVTQLMRRQRLINNSSDVLPLAQRHLPAELIAELSDVFTIRAPKRKSKKTKEAEEEEEVEEETIGEITEDHI</sequence>
<feature type="region of interest" description="Disordered" evidence="6">
    <location>
        <begin position="502"/>
        <end position="530"/>
    </location>
</feature>
<evidence type="ECO:0000313" key="8">
    <source>
        <dbReference type="EMBL" id="AOW00872.1"/>
    </source>
</evidence>
<organism evidence="8 9">
    <name type="scientific">Yarrowia lipolytica</name>
    <name type="common">Candida lipolytica</name>
    <dbReference type="NCBI Taxonomy" id="4952"/>
    <lineage>
        <taxon>Eukaryota</taxon>
        <taxon>Fungi</taxon>
        <taxon>Dikarya</taxon>
        <taxon>Ascomycota</taxon>
        <taxon>Saccharomycotina</taxon>
        <taxon>Dipodascomycetes</taxon>
        <taxon>Dipodascales</taxon>
        <taxon>Dipodascales incertae sedis</taxon>
        <taxon>Yarrowia</taxon>
    </lineage>
</organism>
<protein>
    <recommendedName>
        <fullName evidence="7">CENP-T/Histone H4 histone fold domain-containing protein</fullName>
    </recommendedName>
</protein>
<evidence type="ECO:0000256" key="3">
    <source>
        <dbReference type="ARBA" id="ARBA00010137"/>
    </source>
</evidence>
<dbReference type="InterPro" id="IPR035425">
    <property type="entry name" value="CENP-T/H4_C"/>
</dbReference>
<dbReference type="PANTHER" id="PTHR46904:SF1">
    <property type="entry name" value="CENTROMERE PROTEIN T"/>
    <property type="match status" value="1"/>
</dbReference>
<feature type="compositionally biased region" description="Polar residues" evidence="6">
    <location>
        <begin position="69"/>
        <end position="81"/>
    </location>
</feature>
<evidence type="ECO:0000256" key="4">
    <source>
        <dbReference type="ARBA" id="ARBA00022454"/>
    </source>
</evidence>
<dbReference type="GO" id="GO:0000278">
    <property type="term" value="P:mitotic cell cycle"/>
    <property type="evidence" value="ECO:0007669"/>
    <property type="project" value="TreeGrafter"/>
</dbReference>
<dbReference type="Pfam" id="PF15511">
    <property type="entry name" value="CENP-T_C"/>
    <property type="match status" value="1"/>
</dbReference>
<feature type="region of interest" description="Disordered" evidence="6">
    <location>
        <begin position="134"/>
        <end position="172"/>
    </location>
</feature>
<dbReference type="GO" id="GO:0000776">
    <property type="term" value="C:kinetochore"/>
    <property type="evidence" value="ECO:0007669"/>
    <property type="project" value="InterPro"/>
</dbReference>
<dbReference type="Gene3D" id="1.10.20.10">
    <property type="entry name" value="Histone, subunit A"/>
    <property type="match status" value="1"/>
</dbReference>
<gene>
    <name evidence="8" type="ORF">YALI1_A20131g</name>
</gene>
<evidence type="ECO:0000256" key="2">
    <source>
        <dbReference type="ARBA" id="ARBA00004286"/>
    </source>
</evidence>
<evidence type="ECO:0000256" key="1">
    <source>
        <dbReference type="ARBA" id="ARBA00004123"/>
    </source>
</evidence>
<keyword evidence="4" id="KW-0158">Chromosome</keyword>
<dbReference type="RefSeq" id="XP_500233.3">
    <property type="nucleotide sequence ID" value="XM_500233.3"/>
</dbReference>
<dbReference type="InterPro" id="IPR009072">
    <property type="entry name" value="Histone-fold"/>
</dbReference>
<dbReference type="VEuPathDB" id="FungiDB:YALI0_A19162g"/>
<evidence type="ECO:0000256" key="6">
    <source>
        <dbReference type="SAM" id="MobiDB-lite"/>
    </source>
</evidence>
<dbReference type="AlphaFoldDB" id="A0A1D8N5G3"/>
<dbReference type="EMBL" id="CP017553">
    <property type="protein sequence ID" value="AOW00872.1"/>
    <property type="molecule type" value="Genomic_DNA"/>
</dbReference>
<evidence type="ECO:0000313" key="9">
    <source>
        <dbReference type="Proteomes" id="UP000182444"/>
    </source>
</evidence>
<dbReference type="GO" id="GO:0005634">
    <property type="term" value="C:nucleus"/>
    <property type="evidence" value="ECO:0007669"/>
    <property type="project" value="UniProtKB-SubCell"/>
</dbReference>
<dbReference type="GO" id="GO:0051382">
    <property type="term" value="P:kinetochore assembly"/>
    <property type="evidence" value="ECO:0007669"/>
    <property type="project" value="InterPro"/>
</dbReference>
<dbReference type="PANTHER" id="PTHR46904">
    <property type="entry name" value="CENTROMERE PROTEIN T"/>
    <property type="match status" value="1"/>
</dbReference>
<evidence type="ECO:0000259" key="7">
    <source>
        <dbReference type="Pfam" id="PF15511"/>
    </source>
</evidence>
<dbReference type="SUPFAM" id="SSF47113">
    <property type="entry name" value="Histone-fold"/>
    <property type="match status" value="1"/>
</dbReference>
<proteinExistence type="inferred from homology"/>
<feature type="compositionally biased region" description="Low complexity" evidence="6">
    <location>
        <begin position="46"/>
        <end position="57"/>
    </location>
</feature>